<dbReference type="InterPro" id="IPR050490">
    <property type="entry name" value="Bact_solute-bd_prot1"/>
</dbReference>
<gene>
    <name evidence="1" type="ORF">SAMN02745226_01119</name>
</gene>
<name>A0A1M7SPV2_FERGO</name>
<proteinExistence type="predicted"/>
<dbReference type="EMBL" id="FRDJ01000005">
    <property type="protein sequence ID" value="SHN60495.1"/>
    <property type="molecule type" value="Genomic_DNA"/>
</dbReference>
<evidence type="ECO:0000313" key="2">
    <source>
        <dbReference type="Proteomes" id="UP000184207"/>
    </source>
</evidence>
<reference evidence="2" key="1">
    <citation type="submission" date="2016-12" db="EMBL/GenBank/DDBJ databases">
        <authorList>
            <person name="Varghese N."/>
            <person name="Submissions S."/>
        </authorList>
    </citation>
    <scope>NUCLEOTIDE SEQUENCE [LARGE SCALE GENOMIC DNA]</scope>
    <source>
        <strain evidence="2">DSM 13020</strain>
    </source>
</reference>
<dbReference type="SUPFAM" id="SSF53850">
    <property type="entry name" value="Periplasmic binding protein-like II"/>
    <property type="match status" value="1"/>
</dbReference>
<evidence type="ECO:0000313" key="1">
    <source>
        <dbReference type="EMBL" id="SHN60495.1"/>
    </source>
</evidence>
<dbReference type="OrthoDB" id="362670at2"/>
<keyword evidence="2" id="KW-1185">Reference proteome</keyword>
<dbReference type="PANTHER" id="PTHR43649">
    <property type="entry name" value="ARABINOSE-BINDING PROTEIN-RELATED"/>
    <property type="match status" value="1"/>
</dbReference>
<dbReference type="Pfam" id="PF01547">
    <property type="entry name" value="SBP_bac_1"/>
    <property type="match status" value="1"/>
</dbReference>
<dbReference type="STRING" id="1121883.SAMN02745226_01119"/>
<dbReference type="InterPro" id="IPR006059">
    <property type="entry name" value="SBP"/>
</dbReference>
<keyword evidence="1" id="KW-0813">Transport</keyword>
<protein>
    <submittedName>
        <fullName evidence="1">Multiple sugar transport system substrate-binding protein</fullName>
    </submittedName>
</protein>
<accession>A0A1M7SPV2</accession>
<sequence>MFRKLLLSILLISVVISFGAKIQITIWTHEDPNRTRIEEKYIKEFMKMYPNVEVKRVTYPSDKIRDIVLTAFAAGKGPTIFNLEIQYAYPYITNKRVVPVDLNAIGVKSYTELKNMYVKGTLDAVTYGNMIYGLPLEVTNWALFINKKYFKEVGLDPEKDYPKTWEDLMRISEKLTIRDGNIIKRRGFDFRYPYYLTFFLPMVEQLGGALFDKKGNPVVINDQAWIKVLNYMKEWGPNGKNLGSPTYTAARKEFNKDNNTIAMCESGLYQILRIKEENPNFYNSGEWMVVNWPIWKDAVKDVRCNYYGHYYMVNMQASRPEREMAWKLIWYMLSHPEEYLTEVGLIQPKLSLMQSETFKKFPYAKVFLEDLEKSHMIPLHEKDPQIEQLLKEMVESVMLSNVSPENALNNFKKKLAQLLED</sequence>
<organism evidence="1 2">
    <name type="scientific">Fervidobacterium gondwanense DSM 13020</name>
    <dbReference type="NCBI Taxonomy" id="1121883"/>
    <lineage>
        <taxon>Bacteria</taxon>
        <taxon>Thermotogati</taxon>
        <taxon>Thermotogota</taxon>
        <taxon>Thermotogae</taxon>
        <taxon>Thermotogales</taxon>
        <taxon>Fervidobacteriaceae</taxon>
        <taxon>Fervidobacterium</taxon>
    </lineage>
</organism>
<dbReference type="RefSeq" id="WP_072759266.1">
    <property type="nucleotide sequence ID" value="NZ_FRDJ01000005.1"/>
</dbReference>
<dbReference type="AlphaFoldDB" id="A0A1M7SPV2"/>
<dbReference type="Gene3D" id="3.40.190.10">
    <property type="entry name" value="Periplasmic binding protein-like II"/>
    <property type="match status" value="1"/>
</dbReference>
<keyword evidence="1" id="KW-0762">Sugar transport</keyword>
<dbReference type="Proteomes" id="UP000184207">
    <property type="component" value="Unassembled WGS sequence"/>
</dbReference>